<dbReference type="Pfam" id="PF00388">
    <property type="entry name" value="PI-PLC-X"/>
    <property type="match status" value="1"/>
</dbReference>
<gene>
    <name evidence="7" type="ORF">PAQ31011_03060</name>
</gene>
<dbReference type="GO" id="GO:0006629">
    <property type="term" value="P:lipid metabolic process"/>
    <property type="evidence" value="ECO:0007669"/>
    <property type="project" value="InterPro"/>
</dbReference>
<dbReference type="Gene3D" id="3.20.20.190">
    <property type="entry name" value="Phosphatidylinositol (PI) phosphodiesterase"/>
    <property type="match status" value="1"/>
</dbReference>
<dbReference type="GO" id="GO:0008081">
    <property type="term" value="F:phosphoric diester hydrolase activity"/>
    <property type="evidence" value="ECO:0007669"/>
    <property type="project" value="InterPro"/>
</dbReference>
<dbReference type="AlphaFoldDB" id="A0A5E4W478"/>
<dbReference type="PROSITE" id="PS50007">
    <property type="entry name" value="PIPLC_X_DOMAIN"/>
    <property type="match status" value="1"/>
</dbReference>
<evidence type="ECO:0000256" key="5">
    <source>
        <dbReference type="ARBA" id="ARBA00030782"/>
    </source>
</evidence>
<evidence type="ECO:0000256" key="4">
    <source>
        <dbReference type="ARBA" id="ARBA00030474"/>
    </source>
</evidence>
<evidence type="ECO:0000256" key="1">
    <source>
        <dbReference type="ARBA" id="ARBA00001316"/>
    </source>
</evidence>
<dbReference type="EMBL" id="CABPSN010000004">
    <property type="protein sequence ID" value="VVE19211.1"/>
    <property type="molecule type" value="Genomic_DNA"/>
</dbReference>
<dbReference type="SMART" id="SM00148">
    <property type="entry name" value="PLCXc"/>
    <property type="match status" value="1"/>
</dbReference>
<dbReference type="EC" id="4.6.1.13" evidence="2"/>
<keyword evidence="8" id="KW-1185">Reference proteome</keyword>
<evidence type="ECO:0000256" key="3">
    <source>
        <dbReference type="ARBA" id="ARBA00019758"/>
    </source>
</evidence>
<dbReference type="InterPro" id="IPR051057">
    <property type="entry name" value="PI-PLC_domain"/>
</dbReference>
<comment type="catalytic activity">
    <reaction evidence="1">
        <text>a 1,2-diacyl-sn-glycero-3-phospho-(1D-myo-inositol) = 1D-myo-inositol 1,2-cyclic phosphate + a 1,2-diacyl-sn-glycerol</text>
        <dbReference type="Rhea" id="RHEA:17093"/>
        <dbReference type="ChEBI" id="CHEBI:17815"/>
        <dbReference type="ChEBI" id="CHEBI:57880"/>
        <dbReference type="ChEBI" id="CHEBI:58484"/>
        <dbReference type="EC" id="4.6.1.13"/>
    </reaction>
</comment>
<dbReference type="Proteomes" id="UP000366819">
    <property type="component" value="Unassembled WGS sequence"/>
</dbReference>
<feature type="domain" description="Phosphatidylinositol-specific phospholipase C X" evidence="6">
    <location>
        <begin position="23"/>
        <end position="164"/>
    </location>
</feature>
<sequence length="327" mass="36099">MTNEQDATVTRATPAAWMTDLRDDIPLNGLTLPGSHDTCAYTVDDALARTQRASLAVQLARGVRVLDIRCRHEDDVFHINHQRIALGLMFDDVIATCAAFFVRHPGECIVMSVKDECGDRHCTRSFAQTFASYVEQYAAHVRWYLGDTIPRLGDVRGAIVLWRRFAHASTAIAPMGIDLTAWPDNATFDIERAGAGFTIQDEYRVPVEASIDFKWQRIDALLARTGALAAQRWVVNFCSGTGMGANPYRVAWGGGGPDQRGINDMLSARLTTFDGPCGTMMLDFCEHADWALVRELVARNARWCGGLADDRDVDDGDDGESPRSLEA</sequence>
<dbReference type="PANTHER" id="PTHR13593:SF148">
    <property type="entry name" value="PHOSPHATIDYLINOSITOL-SPECIFIC PHOSPHOLIPASE C X DOMAIN-CONTAINING PROTEIN"/>
    <property type="match status" value="1"/>
</dbReference>
<dbReference type="GO" id="GO:0004436">
    <property type="term" value="F:phosphatidylinositol diacylglycerol-lyase activity"/>
    <property type="evidence" value="ECO:0007669"/>
    <property type="project" value="UniProtKB-EC"/>
</dbReference>
<dbReference type="PANTHER" id="PTHR13593">
    <property type="match status" value="1"/>
</dbReference>
<dbReference type="SUPFAM" id="SSF51695">
    <property type="entry name" value="PLC-like phosphodiesterases"/>
    <property type="match status" value="1"/>
</dbReference>
<dbReference type="InterPro" id="IPR017946">
    <property type="entry name" value="PLC-like_Pdiesterase_TIM-brl"/>
</dbReference>
<protein>
    <recommendedName>
        <fullName evidence="3">1-phosphatidylinositol phosphodiesterase</fullName>
        <ecNumber evidence="2">4.6.1.13</ecNumber>
    </recommendedName>
    <alternativeName>
        <fullName evidence="4">Phosphatidylinositol diacylglycerol-lyase</fullName>
    </alternativeName>
    <alternativeName>
        <fullName evidence="5">Phosphatidylinositol-specific phospholipase C</fullName>
    </alternativeName>
</protein>
<dbReference type="InterPro" id="IPR000909">
    <property type="entry name" value="PLipase_C_PInositol-sp_X_dom"/>
</dbReference>
<accession>A0A5E4W478</accession>
<evidence type="ECO:0000256" key="2">
    <source>
        <dbReference type="ARBA" id="ARBA00012581"/>
    </source>
</evidence>
<organism evidence="7 8">
    <name type="scientific">Pandoraea aquatica</name>
    <dbReference type="NCBI Taxonomy" id="2508290"/>
    <lineage>
        <taxon>Bacteria</taxon>
        <taxon>Pseudomonadati</taxon>
        <taxon>Pseudomonadota</taxon>
        <taxon>Betaproteobacteria</taxon>
        <taxon>Burkholderiales</taxon>
        <taxon>Burkholderiaceae</taxon>
        <taxon>Pandoraea</taxon>
    </lineage>
</organism>
<proteinExistence type="predicted"/>
<dbReference type="RefSeq" id="WP_174990134.1">
    <property type="nucleotide sequence ID" value="NZ_CABPSN010000004.1"/>
</dbReference>
<name>A0A5E4W478_9BURK</name>
<reference evidence="7 8" key="1">
    <citation type="submission" date="2019-08" db="EMBL/GenBank/DDBJ databases">
        <authorList>
            <person name="Peeters C."/>
        </authorList>
    </citation>
    <scope>NUCLEOTIDE SEQUENCE [LARGE SCALE GENOMIC DNA]</scope>
    <source>
        <strain evidence="7 8">LMG 31011</strain>
    </source>
</reference>
<evidence type="ECO:0000259" key="6">
    <source>
        <dbReference type="SMART" id="SM00148"/>
    </source>
</evidence>
<evidence type="ECO:0000313" key="7">
    <source>
        <dbReference type="EMBL" id="VVE19211.1"/>
    </source>
</evidence>
<keyword evidence="7" id="KW-0456">Lyase</keyword>
<evidence type="ECO:0000313" key="8">
    <source>
        <dbReference type="Proteomes" id="UP000366819"/>
    </source>
</evidence>
<dbReference type="CDD" id="cd08586">
    <property type="entry name" value="PI-PLCc_BcPLC_like"/>
    <property type="match status" value="1"/>
</dbReference>